<dbReference type="PANTHER" id="PTHR39083:SF1">
    <property type="entry name" value="CYCLIC DI-GMP-BINDING PROTEIN"/>
    <property type="match status" value="1"/>
</dbReference>
<keyword evidence="6" id="KW-0997">Cell inner membrane</keyword>
<dbReference type="RefSeq" id="WP_089845932.1">
    <property type="nucleotide sequence ID" value="NZ_FNEJ01000006.1"/>
</dbReference>
<keyword evidence="2 6" id="KW-1003">Cell membrane</keyword>
<dbReference type="OrthoDB" id="7615145at2"/>
<dbReference type="Pfam" id="PF20916">
    <property type="entry name" value="BscB_a-b"/>
    <property type="match status" value="1"/>
</dbReference>
<dbReference type="EMBL" id="FNEJ01000006">
    <property type="protein sequence ID" value="SDI55411.1"/>
    <property type="molecule type" value="Genomic_DNA"/>
</dbReference>
<comment type="pathway">
    <text evidence="6">Glycan metabolism; bacterial cellulose biosynthesis.</text>
</comment>
<comment type="function">
    <text evidence="6">Binds the cellulose synthase activator, bis-(3'-5') cyclic diguanylic acid (c-di-GMP).</text>
</comment>
<dbReference type="Gene3D" id="2.60.120.260">
    <property type="entry name" value="Galactose-binding domain-like"/>
    <property type="match status" value="2"/>
</dbReference>
<keyword evidence="5 6" id="KW-0472">Membrane</keyword>
<keyword evidence="6" id="KW-0973">c-di-GMP</keyword>
<dbReference type="GO" id="GO:0030244">
    <property type="term" value="P:cellulose biosynthetic process"/>
    <property type="evidence" value="ECO:0007669"/>
    <property type="project" value="UniProtKB-KW"/>
</dbReference>
<evidence type="ECO:0000256" key="5">
    <source>
        <dbReference type="ARBA" id="ARBA00023136"/>
    </source>
</evidence>
<evidence type="ECO:0000256" key="2">
    <source>
        <dbReference type="ARBA" id="ARBA00022475"/>
    </source>
</evidence>
<keyword evidence="6" id="KW-0732">Signal</keyword>
<comment type="similarity">
    <text evidence="6">Belongs to the AcsB/BcsB family.</text>
</comment>
<evidence type="ECO:0000256" key="4">
    <source>
        <dbReference type="ARBA" id="ARBA00022989"/>
    </source>
</evidence>
<dbReference type="Proteomes" id="UP000199093">
    <property type="component" value="Unassembled WGS sequence"/>
</dbReference>
<keyword evidence="10" id="KW-1185">Reference proteome</keyword>
<dbReference type="InterPro" id="IPR018513">
    <property type="entry name" value="Cell_synthase_bac"/>
</dbReference>
<name>A0A1G8LIA1_9RHOB</name>
<dbReference type="UniPathway" id="UPA00694"/>
<evidence type="ECO:0000256" key="1">
    <source>
        <dbReference type="ARBA" id="ARBA00004162"/>
    </source>
</evidence>
<comment type="subcellular location">
    <subcellularLocation>
        <location evidence="6">Cell inner membrane</location>
    </subcellularLocation>
    <subcellularLocation>
        <location evidence="1">Cell membrane</location>
        <topology evidence="1">Single-pass membrane protein</topology>
    </subcellularLocation>
</comment>
<evidence type="ECO:0000256" key="6">
    <source>
        <dbReference type="RuleBase" id="RU365021"/>
    </source>
</evidence>
<keyword evidence="6" id="KW-0135">Cellulose biosynthesis</keyword>
<protein>
    <recommendedName>
        <fullName evidence="6">Cyclic di-GMP-binding protein</fullName>
    </recommendedName>
    <alternativeName>
        <fullName evidence="6">Cellulose synthase regulatory subunit</fullName>
    </alternativeName>
</protein>
<dbReference type="Gene3D" id="1.20.5.4520">
    <property type="match status" value="1"/>
</dbReference>
<feature type="chain" id="PRO_5015212944" description="Cyclic di-GMP-binding protein" evidence="6">
    <location>
        <begin position="24"/>
        <end position="742"/>
    </location>
</feature>
<dbReference type="STRING" id="555512.SAMN04487993_1006180"/>
<evidence type="ECO:0000313" key="10">
    <source>
        <dbReference type="Proteomes" id="UP000199093"/>
    </source>
</evidence>
<evidence type="ECO:0000256" key="3">
    <source>
        <dbReference type="ARBA" id="ARBA00022692"/>
    </source>
</evidence>
<proteinExistence type="inferred from homology"/>
<evidence type="ECO:0000259" key="8">
    <source>
        <dbReference type="Pfam" id="PF20916"/>
    </source>
</evidence>
<evidence type="ECO:0000313" key="9">
    <source>
        <dbReference type="EMBL" id="SDI55411.1"/>
    </source>
</evidence>
<comment type="subunit">
    <text evidence="6">Tightly associated with the cellulose synthase catalytic subunit.</text>
</comment>
<sequence>MIHRTLRHLGALALLLAALPGQAQQIRLDPLPDAGPAEVEEARPVVPQQPAGPRLHVQGASPESRPATTADVLLPLRALEPQPGRVTSYRMEGDAPQAGFVLFLPQDFDGETLQIATQSSINVLPDRSQIRVFVNGRAIGTATLENFDSVRAVSLPVPPGLLKAGRNLVRIEARQTHRVFCGADASFSLWTDIVLDQSGVRLGSQSFDTNPLGFLAAVAAQAARGQALRVHGTGAADRATTIAPVIAQVEGAFGGTPPRISFEDYYSVGTTPPALARVAELPLGTSPPGGYEFRRGSDGAIVMAVDPTAYERLAEVLAEAVPQNGTEQGLPDLPLGRYVTFGELGFDGLQGHGRYIREGAEFRLPWDWLLLASQRADLALNYRFDTGLPEGALLLVKVNGTTVQLLPLDDPETAGQTLPPLPIRFRASLLQPGVNRVDFEALVPGDPPDRACEPRANPVFEVLDSTQIFVPDSPLMSRPGLGRTLAHLRQEGLSISENAKQTLPAGLLLQLAAVFRGHQGTERAPSGLDPQLTLATPADLGLIEGPLADRYSADLLHALTRVSAPAVATAPVAAWDRVNEGNWLSALLRLDRIAALPDRLREGVTSMWRGDEPDLPEWLADRSAQALLFQPDMSRPDRVWLVVGPRAMPETIVESLAATHRRVDGPKGQVSVLTGEGIWDSWVSPDQPLQLHEPLTLANARAVAGNYATTRPQDYVLVFITITLCSAFVAMLIAILMRRRRP</sequence>
<feature type="region of interest" description="Disordered" evidence="7">
    <location>
        <begin position="31"/>
        <end position="67"/>
    </location>
</feature>
<feature type="signal peptide" evidence="6">
    <location>
        <begin position="1"/>
        <end position="23"/>
    </location>
</feature>
<dbReference type="PANTHER" id="PTHR39083">
    <property type="entry name" value="CYCLIC DI-GMP-BINDING PROTEIN"/>
    <property type="match status" value="1"/>
</dbReference>
<feature type="transmembrane region" description="Helical" evidence="6">
    <location>
        <begin position="715"/>
        <end position="737"/>
    </location>
</feature>
<accession>A0A1G8LIA1</accession>
<gene>
    <name evidence="9" type="ORF">SAMN04487993_1006180</name>
</gene>
<dbReference type="AlphaFoldDB" id="A0A1G8LIA1"/>
<dbReference type="Gene3D" id="3.30.379.30">
    <property type="match status" value="1"/>
</dbReference>
<keyword evidence="4 6" id="KW-1133">Transmembrane helix</keyword>
<reference evidence="9 10" key="1">
    <citation type="submission" date="2016-10" db="EMBL/GenBank/DDBJ databases">
        <authorList>
            <person name="de Groot N.N."/>
        </authorList>
    </citation>
    <scope>NUCLEOTIDE SEQUENCE [LARGE SCALE GENOMIC DNA]</scope>
    <source>
        <strain evidence="9 10">DSM 26424</strain>
    </source>
</reference>
<keyword evidence="3 6" id="KW-0812">Transmembrane</keyword>
<dbReference type="Pfam" id="PF03170">
    <property type="entry name" value="BcsB"/>
    <property type="match status" value="2"/>
</dbReference>
<dbReference type="Gene3D" id="3.30.379.20">
    <property type="match status" value="1"/>
</dbReference>
<evidence type="ECO:0000256" key="7">
    <source>
        <dbReference type="SAM" id="MobiDB-lite"/>
    </source>
</evidence>
<dbReference type="GO" id="GO:0006011">
    <property type="term" value="P:UDP-alpha-D-glucose metabolic process"/>
    <property type="evidence" value="ECO:0007669"/>
    <property type="project" value="InterPro"/>
</dbReference>
<dbReference type="GO" id="GO:0005886">
    <property type="term" value="C:plasma membrane"/>
    <property type="evidence" value="ECO:0007669"/>
    <property type="project" value="UniProtKB-SubCell"/>
</dbReference>
<organism evidence="9 10">
    <name type="scientific">Salipiger marinus</name>
    <dbReference type="NCBI Taxonomy" id="555512"/>
    <lineage>
        <taxon>Bacteria</taxon>
        <taxon>Pseudomonadati</taxon>
        <taxon>Pseudomonadota</taxon>
        <taxon>Alphaproteobacteria</taxon>
        <taxon>Rhodobacterales</taxon>
        <taxon>Roseobacteraceae</taxon>
        <taxon>Salipiger</taxon>
    </lineage>
</organism>
<feature type="domain" description="Cellulose synthase subunit B-like C-terminal" evidence="8">
    <location>
        <begin position="608"/>
        <end position="738"/>
    </location>
</feature>
<dbReference type="InterPro" id="IPR048861">
    <property type="entry name" value="BscB-like_C"/>
</dbReference>